<keyword evidence="1" id="KW-1133">Transmembrane helix</keyword>
<keyword evidence="1" id="KW-0812">Transmembrane</keyword>
<evidence type="ECO:0000313" key="2">
    <source>
        <dbReference type="EMBL" id="ETD25233.1"/>
    </source>
</evidence>
<dbReference type="Proteomes" id="UP000018731">
    <property type="component" value="Unassembled WGS sequence"/>
</dbReference>
<dbReference type="PATRIC" id="fig|1357400.3.peg.785"/>
<dbReference type="STRING" id="1357400.HMPREF2086_00568"/>
<accession>V8CCT1</accession>
<proteinExistence type="predicted"/>
<dbReference type="HOGENOM" id="CLU_1832407_0_0_7"/>
<feature type="transmembrane region" description="Helical" evidence="1">
    <location>
        <begin position="17"/>
        <end position="38"/>
    </location>
</feature>
<keyword evidence="3" id="KW-1185">Reference proteome</keyword>
<sequence length="146" mass="17035">MTNNIQNIEMLHFLEAFVYQTTYFLLFVQPLCFGLLFGKYTKLRDIFLCLCLIFAQLFLIDFDYSRLSVPTLSALNYICFALSLGGFGYMMRLLYIVTKARNVAKNNTKCSVEYYPKYFTKDFMGIVIIFALLFVVVVAKMVYDFV</sequence>
<gene>
    <name evidence="2" type="ORF">HMPREF2086_00568</name>
</gene>
<dbReference type="EMBL" id="AZJI01000001">
    <property type="protein sequence ID" value="ETD25233.1"/>
    <property type="molecule type" value="Genomic_DNA"/>
</dbReference>
<reference evidence="2 3" key="1">
    <citation type="journal article" date="2014" name="Genome Announc.">
        <title>Draft genome sequences of six enterohepatic helicobacter species isolated from humans and one from rhesus macaques.</title>
        <authorList>
            <person name="Shen Z."/>
            <person name="Sheh A."/>
            <person name="Young S.K."/>
            <person name="Abouelliel A."/>
            <person name="Ward D.V."/>
            <person name="Earl A.M."/>
            <person name="Fox J.G."/>
        </authorList>
    </citation>
    <scope>NUCLEOTIDE SEQUENCE [LARGE SCALE GENOMIC DNA]</scope>
    <source>
        <strain evidence="2 3">MIT 99-5501</strain>
    </source>
</reference>
<evidence type="ECO:0000313" key="3">
    <source>
        <dbReference type="Proteomes" id="UP000018731"/>
    </source>
</evidence>
<feature type="transmembrane region" description="Helical" evidence="1">
    <location>
        <begin position="74"/>
        <end position="95"/>
    </location>
</feature>
<evidence type="ECO:0000256" key="1">
    <source>
        <dbReference type="SAM" id="Phobius"/>
    </source>
</evidence>
<feature type="transmembrane region" description="Helical" evidence="1">
    <location>
        <begin position="123"/>
        <end position="143"/>
    </location>
</feature>
<protein>
    <submittedName>
        <fullName evidence="2">Uncharacterized protein</fullName>
    </submittedName>
</protein>
<keyword evidence="1" id="KW-0472">Membrane</keyword>
<feature type="transmembrane region" description="Helical" evidence="1">
    <location>
        <begin position="45"/>
        <end position="62"/>
    </location>
</feature>
<dbReference type="AlphaFoldDB" id="V8CCT1"/>
<organism evidence="2 3">
    <name type="scientific">Helicobacter macacae MIT 99-5501</name>
    <dbReference type="NCBI Taxonomy" id="1357400"/>
    <lineage>
        <taxon>Bacteria</taxon>
        <taxon>Pseudomonadati</taxon>
        <taxon>Campylobacterota</taxon>
        <taxon>Epsilonproteobacteria</taxon>
        <taxon>Campylobacterales</taxon>
        <taxon>Helicobacteraceae</taxon>
        <taxon>Helicobacter</taxon>
    </lineage>
</organism>
<name>V8CCT1_9HELI</name>
<comment type="caution">
    <text evidence="2">The sequence shown here is derived from an EMBL/GenBank/DDBJ whole genome shotgun (WGS) entry which is preliminary data.</text>
</comment>